<proteinExistence type="predicted"/>
<dbReference type="EMBL" id="ADAS02000040">
    <property type="protein sequence ID" value="OAV94311.1"/>
    <property type="molecule type" value="Genomic_DNA"/>
</dbReference>
<organism evidence="1">
    <name type="scientific">Puccinia triticina (isolate 1-1 / race 1 (BBBD))</name>
    <name type="common">Brown leaf rust fungus</name>
    <dbReference type="NCBI Taxonomy" id="630390"/>
    <lineage>
        <taxon>Eukaryota</taxon>
        <taxon>Fungi</taxon>
        <taxon>Dikarya</taxon>
        <taxon>Basidiomycota</taxon>
        <taxon>Pucciniomycotina</taxon>
        <taxon>Pucciniomycetes</taxon>
        <taxon>Pucciniales</taxon>
        <taxon>Pucciniaceae</taxon>
        <taxon>Puccinia</taxon>
    </lineage>
</organism>
<dbReference type="VEuPathDB" id="FungiDB:PTTG_08346"/>
<reference evidence="2 3" key="3">
    <citation type="journal article" date="2017" name="G3 (Bethesda)">
        <title>Comparative analysis highlights variable genome content of wheat rusts and divergence of the mating loci.</title>
        <authorList>
            <person name="Cuomo C.A."/>
            <person name="Bakkeren G."/>
            <person name="Khalil H.B."/>
            <person name="Panwar V."/>
            <person name="Joly D."/>
            <person name="Linning R."/>
            <person name="Sakthikumar S."/>
            <person name="Song X."/>
            <person name="Adiconis X."/>
            <person name="Fan L."/>
            <person name="Goldberg J.M."/>
            <person name="Levin J.Z."/>
            <person name="Young S."/>
            <person name="Zeng Q."/>
            <person name="Anikster Y."/>
            <person name="Bruce M."/>
            <person name="Wang M."/>
            <person name="Yin C."/>
            <person name="McCallum B."/>
            <person name="Szabo L.J."/>
            <person name="Hulbert S."/>
            <person name="Chen X."/>
            <person name="Fellers J.P."/>
        </authorList>
    </citation>
    <scope>NUCLEOTIDE SEQUENCE</scope>
    <source>
        <strain evidence="3">Isolate 1-1 / race 1 (BBBD)</strain>
        <strain evidence="2">isolate 1-1 / race 1 (BBBD)</strain>
    </source>
</reference>
<gene>
    <name evidence="1" type="ORF">PTTG_08346</name>
</gene>
<keyword evidence="3" id="KW-1185">Reference proteome</keyword>
<reference evidence="2" key="4">
    <citation type="submission" date="2025-05" db="UniProtKB">
        <authorList>
            <consortium name="EnsemblFungi"/>
        </authorList>
    </citation>
    <scope>IDENTIFICATION</scope>
    <source>
        <strain evidence="2">isolate 1-1 / race 1 (BBBD)</strain>
    </source>
</reference>
<dbReference type="EnsemblFungi" id="PTTG_08346-t43_1">
    <property type="protein sequence ID" value="PTTG_08346-t43_1-p1"/>
    <property type="gene ID" value="PTTG_08346"/>
</dbReference>
<evidence type="ECO:0000313" key="3">
    <source>
        <dbReference type="Proteomes" id="UP000005240"/>
    </source>
</evidence>
<reference evidence="1" key="2">
    <citation type="submission" date="2016-05" db="EMBL/GenBank/DDBJ databases">
        <title>Comparative analysis highlights variable genome content of wheat rusts and divergence of the mating loci.</title>
        <authorList>
            <person name="Cuomo C.A."/>
            <person name="Bakkeren G."/>
            <person name="Szabo L."/>
            <person name="Khalil H."/>
            <person name="Joly D."/>
            <person name="Goldberg J."/>
            <person name="Young S."/>
            <person name="Zeng Q."/>
            <person name="Fellers J."/>
        </authorList>
    </citation>
    <scope>NUCLEOTIDE SEQUENCE [LARGE SCALE GENOMIC DNA]</scope>
    <source>
        <strain evidence="1">1-1 BBBD Race 1</strain>
    </source>
</reference>
<dbReference type="AlphaFoldDB" id="A0A180GP30"/>
<name>A0A180GP30_PUCT1</name>
<dbReference type="OrthoDB" id="10533872at2759"/>
<sequence length="210" mass="24125">MAEAMAATKAGEKENTKILWEVFLSLSTNSSPSKAAKVIPTKHSHDELVELLGQSAEVPKAQHEQKEVVVLQEGELEFAVNEKNTHKDVGFTPYFDRNLKELQAPIPLTIFNKKWQDRAILHYAEKRPKNNDSSSSENRNRYTALPYPLEWTQTFSEWTTNHQGFYVALQDVYQFRKFAGWVLIHKGHCDRILARHGFMAALRQDIAKET</sequence>
<evidence type="ECO:0000313" key="2">
    <source>
        <dbReference type="EnsemblFungi" id="PTTG_08346-t43_1-p1"/>
    </source>
</evidence>
<reference evidence="1" key="1">
    <citation type="submission" date="2009-11" db="EMBL/GenBank/DDBJ databases">
        <authorList>
            <consortium name="The Broad Institute Genome Sequencing Platform"/>
            <person name="Ward D."/>
            <person name="Feldgarden M."/>
            <person name="Earl A."/>
            <person name="Young S.K."/>
            <person name="Zeng Q."/>
            <person name="Koehrsen M."/>
            <person name="Alvarado L."/>
            <person name="Berlin A."/>
            <person name="Bochicchio J."/>
            <person name="Borenstein D."/>
            <person name="Chapman S.B."/>
            <person name="Chen Z."/>
            <person name="Engels R."/>
            <person name="Freedman E."/>
            <person name="Gellesch M."/>
            <person name="Goldberg J."/>
            <person name="Griggs A."/>
            <person name="Gujja S."/>
            <person name="Heilman E."/>
            <person name="Heiman D."/>
            <person name="Hepburn T."/>
            <person name="Howarth C."/>
            <person name="Jen D."/>
            <person name="Larson L."/>
            <person name="Lewis B."/>
            <person name="Mehta T."/>
            <person name="Park D."/>
            <person name="Pearson M."/>
            <person name="Roberts A."/>
            <person name="Saif S."/>
            <person name="Shea T."/>
            <person name="Shenoy N."/>
            <person name="Sisk P."/>
            <person name="Stolte C."/>
            <person name="Sykes S."/>
            <person name="Thomson T."/>
            <person name="Walk T."/>
            <person name="White J."/>
            <person name="Yandava C."/>
            <person name="Izard J."/>
            <person name="Baranova O.V."/>
            <person name="Blanton J.M."/>
            <person name="Tanner A.C."/>
            <person name="Dewhirst F.E."/>
            <person name="Haas B."/>
            <person name="Nusbaum C."/>
            <person name="Birren B."/>
        </authorList>
    </citation>
    <scope>NUCLEOTIDE SEQUENCE [LARGE SCALE GENOMIC DNA]</scope>
    <source>
        <strain evidence="1">1-1 BBBD Race 1</strain>
    </source>
</reference>
<evidence type="ECO:0000313" key="1">
    <source>
        <dbReference type="EMBL" id="OAV94311.1"/>
    </source>
</evidence>
<dbReference type="Proteomes" id="UP000005240">
    <property type="component" value="Unassembled WGS sequence"/>
</dbReference>
<protein>
    <submittedName>
        <fullName evidence="1 2">Uncharacterized protein</fullName>
    </submittedName>
</protein>
<accession>A0A180GP30</accession>